<organism evidence="2 3">
    <name type="scientific">Belliella marina</name>
    <dbReference type="NCBI Taxonomy" id="1644146"/>
    <lineage>
        <taxon>Bacteria</taxon>
        <taxon>Pseudomonadati</taxon>
        <taxon>Bacteroidota</taxon>
        <taxon>Cytophagia</taxon>
        <taxon>Cytophagales</taxon>
        <taxon>Cyclobacteriaceae</taxon>
        <taxon>Belliella</taxon>
    </lineage>
</organism>
<reference evidence="3" key="1">
    <citation type="journal article" date="2019" name="Int. J. Syst. Evol. Microbiol.">
        <title>The Global Catalogue of Microorganisms (GCM) 10K type strain sequencing project: providing services to taxonomists for standard genome sequencing and annotation.</title>
        <authorList>
            <consortium name="The Broad Institute Genomics Platform"/>
            <consortium name="The Broad Institute Genome Sequencing Center for Infectious Disease"/>
            <person name="Wu L."/>
            <person name="Ma J."/>
        </authorList>
    </citation>
    <scope>NUCLEOTIDE SEQUENCE [LARGE SCALE GENOMIC DNA]</scope>
    <source>
        <strain evidence="3">CGMCC 1.15180</strain>
    </source>
</reference>
<dbReference type="InterPro" id="IPR021255">
    <property type="entry name" value="DUF2807"/>
</dbReference>
<keyword evidence="3" id="KW-1185">Reference proteome</keyword>
<gene>
    <name evidence="2" type="ORF">ACFSKL_03725</name>
</gene>
<dbReference type="Proteomes" id="UP001597361">
    <property type="component" value="Unassembled WGS sequence"/>
</dbReference>
<proteinExistence type="predicted"/>
<evidence type="ECO:0000259" key="1">
    <source>
        <dbReference type="Pfam" id="PF10988"/>
    </source>
</evidence>
<sequence>MKKSIAIIPLILMFIWTSCDLRISEYKGEVAEINKDISEFSQLYLKGTFELVLLQGEEVSLRLEGNEDLIDKVKVDQIGKELRITLESKEKRKFLKNEVKIFLTVTNLESLDFQGVGQIQSEGQLAFDKLEINGEGVGNVEMDLEVGEISSRLNFVGILNLKGVADKLYLSNEGIGNIDASELIVQDAEIVSNGIGSVSVHCIGELSLEINGIGSISYTGDPKVVHENINGLGNISRN</sequence>
<dbReference type="EMBL" id="JBHUHR010000012">
    <property type="protein sequence ID" value="MFD2033884.1"/>
    <property type="molecule type" value="Genomic_DNA"/>
</dbReference>
<comment type="caution">
    <text evidence="2">The sequence shown here is derived from an EMBL/GenBank/DDBJ whole genome shotgun (WGS) entry which is preliminary data.</text>
</comment>
<dbReference type="RefSeq" id="WP_376883604.1">
    <property type="nucleotide sequence ID" value="NZ_JBHUHR010000012.1"/>
</dbReference>
<dbReference type="PROSITE" id="PS51257">
    <property type="entry name" value="PROKAR_LIPOPROTEIN"/>
    <property type="match status" value="1"/>
</dbReference>
<protein>
    <submittedName>
        <fullName evidence="2">Head GIN domain-containing protein</fullName>
    </submittedName>
</protein>
<dbReference type="Pfam" id="PF10988">
    <property type="entry name" value="DUF2807"/>
    <property type="match status" value="1"/>
</dbReference>
<feature type="domain" description="Putative auto-transporter adhesin head GIN" evidence="1">
    <location>
        <begin position="39"/>
        <end position="222"/>
    </location>
</feature>
<evidence type="ECO:0000313" key="3">
    <source>
        <dbReference type="Proteomes" id="UP001597361"/>
    </source>
</evidence>
<evidence type="ECO:0000313" key="2">
    <source>
        <dbReference type="EMBL" id="MFD2033884.1"/>
    </source>
</evidence>
<name>A0ABW4VII9_9BACT</name>
<accession>A0ABW4VII9</accession>
<dbReference type="Gene3D" id="2.160.20.120">
    <property type="match status" value="1"/>
</dbReference>